<evidence type="ECO:0000256" key="1">
    <source>
        <dbReference type="ARBA" id="ARBA00023319"/>
    </source>
</evidence>
<organism evidence="3 4">
    <name type="scientific">Zosterops borbonicus</name>
    <dbReference type="NCBI Taxonomy" id="364589"/>
    <lineage>
        <taxon>Eukaryota</taxon>
        <taxon>Metazoa</taxon>
        <taxon>Chordata</taxon>
        <taxon>Craniata</taxon>
        <taxon>Vertebrata</taxon>
        <taxon>Euteleostomi</taxon>
        <taxon>Archelosauria</taxon>
        <taxon>Archosauria</taxon>
        <taxon>Dinosauria</taxon>
        <taxon>Saurischia</taxon>
        <taxon>Theropoda</taxon>
        <taxon>Coelurosauria</taxon>
        <taxon>Aves</taxon>
        <taxon>Neognathae</taxon>
        <taxon>Neoaves</taxon>
        <taxon>Telluraves</taxon>
        <taxon>Australaves</taxon>
        <taxon>Passeriformes</taxon>
        <taxon>Sylvioidea</taxon>
        <taxon>Zosteropidae</taxon>
        <taxon>Zosterops</taxon>
    </lineage>
</organism>
<evidence type="ECO:0000313" key="4">
    <source>
        <dbReference type="Proteomes" id="UP000796761"/>
    </source>
</evidence>
<dbReference type="PROSITE" id="PS50835">
    <property type="entry name" value="IG_LIKE"/>
    <property type="match status" value="1"/>
</dbReference>
<dbReference type="OrthoDB" id="8694217at2759"/>
<sequence>MVKSNWEPNWEQFGQLGDPTGIWFFKLGDPTGNRKVKLGIVSPTGNRQIKLGIIFSTGGPNWEWKSQTGNGFLQLGDPTGNGRVKLGIVSPTGRPNWERVKSNWEWFVLTGRPNWETQLGNSTENGLVNWEWFDQTGNGETKLGDPTGKTQPNWGPLHLTQPNPSPAGAAVPPKVFVFPPPPEELALSETVTLTCLASGFAPRDVLITWTHLDAPVDSGKFSILGPAPDAGNSGRFSAYSKMVVGAEEWRRGDVFACVVGHDGIEMKFIQRSLDKTMARPANVNVSVVLADSDTVCY</sequence>
<dbReference type="InterPro" id="IPR036179">
    <property type="entry name" value="Ig-like_dom_sf"/>
</dbReference>
<dbReference type="InterPro" id="IPR007110">
    <property type="entry name" value="Ig-like_dom"/>
</dbReference>
<dbReference type="SMART" id="SM00407">
    <property type="entry name" value="IGc1"/>
    <property type="match status" value="1"/>
</dbReference>
<proteinExistence type="predicted"/>
<dbReference type="InterPro" id="IPR003597">
    <property type="entry name" value="Ig_C1-set"/>
</dbReference>
<dbReference type="InterPro" id="IPR050380">
    <property type="entry name" value="Immune_Resp_Modulators"/>
</dbReference>
<dbReference type="SUPFAM" id="SSF48726">
    <property type="entry name" value="Immunoglobulin"/>
    <property type="match status" value="1"/>
</dbReference>
<dbReference type="Pfam" id="PF07654">
    <property type="entry name" value="C1-set"/>
    <property type="match status" value="1"/>
</dbReference>
<feature type="domain" description="Ig-like" evidence="2">
    <location>
        <begin position="173"/>
        <end position="274"/>
    </location>
</feature>
<accession>A0A8K1D8X9</accession>
<comment type="caution">
    <text evidence="3">The sequence shown here is derived from an EMBL/GenBank/DDBJ whole genome shotgun (WGS) entry which is preliminary data.</text>
</comment>
<evidence type="ECO:0000313" key="3">
    <source>
        <dbReference type="EMBL" id="TRZ07758.1"/>
    </source>
</evidence>
<gene>
    <name evidence="3" type="ORF">HGM15179_019356</name>
</gene>
<dbReference type="PROSITE" id="PS00290">
    <property type="entry name" value="IG_MHC"/>
    <property type="match status" value="1"/>
</dbReference>
<dbReference type="FunFam" id="2.60.40.10:FF:000463">
    <property type="entry name" value="Immunoglobulin heavy constant gamma 1"/>
    <property type="match status" value="1"/>
</dbReference>
<keyword evidence="1" id="KW-0393">Immunoglobulin domain</keyword>
<dbReference type="InterPro" id="IPR013783">
    <property type="entry name" value="Ig-like_fold"/>
</dbReference>
<name>A0A8K1D8X9_9PASS</name>
<protein>
    <recommendedName>
        <fullName evidence="2">Ig-like domain-containing protein</fullName>
    </recommendedName>
</protein>
<dbReference type="Gene3D" id="2.60.40.10">
    <property type="entry name" value="Immunoglobulins"/>
    <property type="match status" value="1"/>
</dbReference>
<reference evidence="3" key="1">
    <citation type="submission" date="2019-04" db="EMBL/GenBank/DDBJ databases">
        <title>Genome assembly of Zosterops borbonicus 15179.</title>
        <authorList>
            <person name="Leroy T."/>
            <person name="Anselmetti Y."/>
            <person name="Tilak M.-K."/>
            <person name="Nabholz B."/>
        </authorList>
    </citation>
    <scope>NUCLEOTIDE SEQUENCE</scope>
    <source>
        <strain evidence="3">HGM_15179</strain>
        <tissue evidence="3">Muscle</tissue>
    </source>
</reference>
<dbReference type="CDD" id="cd05768">
    <property type="entry name" value="IgC1_CH3_IgAGD_CH4_IgAEM"/>
    <property type="match status" value="1"/>
</dbReference>
<evidence type="ECO:0000259" key="2">
    <source>
        <dbReference type="PROSITE" id="PS50835"/>
    </source>
</evidence>
<dbReference type="EMBL" id="SWJQ01001638">
    <property type="protein sequence ID" value="TRZ07758.1"/>
    <property type="molecule type" value="Genomic_DNA"/>
</dbReference>
<dbReference type="InterPro" id="IPR003006">
    <property type="entry name" value="Ig/MHC_CS"/>
</dbReference>
<keyword evidence="4" id="KW-1185">Reference proteome</keyword>
<dbReference type="AlphaFoldDB" id="A0A8K1D8X9"/>
<dbReference type="PANTHER" id="PTHR23411">
    <property type="entry name" value="TAPASIN"/>
    <property type="match status" value="1"/>
</dbReference>
<dbReference type="Proteomes" id="UP000796761">
    <property type="component" value="Unassembled WGS sequence"/>
</dbReference>